<keyword evidence="3" id="KW-1185">Reference proteome</keyword>
<sequence length="125" mass="13823">MSLYILLKTIHVTAACLTAGLFTLRLGLDALDRPGWRHTPLRWVPHLNDTILLAAAVGLLFVTGWMPGVHGWLTAKVLLLVGYIVAGRFAIKPMYSRNTRIVAAILALGQLALIFWLAINKPVLW</sequence>
<evidence type="ECO:0000313" key="3">
    <source>
        <dbReference type="Proteomes" id="UP000313645"/>
    </source>
</evidence>
<proteinExistence type="predicted"/>
<keyword evidence="1" id="KW-1133">Transmembrane helix</keyword>
<dbReference type="PIRSF" id="PIRSF005610">
    <property type="entry name" value="SirB"/>
    <property type="match status" value="1"/>
</dbReference>
<evidence type="ECO:0000313" key="2">
    <source>
        <dbReference type="EMBL" id="TBW55729.1"/>
    </source>
</evidence>
<keyword evidence="1" id="KW-0472">Membrane</keyword>
<name>A0ABY1ZK19_9GAMM</name>
<protein>
    <submittedName>
        <fullName evidence="2">Invasion protein</fullName>
    </submittedName>
</protein>
<feature type="transmembrane region" description="Helical" evidence="1">
    <location>
        <begin position="101"/>
        <end position="119"/>
    </location>
</feature>
<feature type="transmembrane region" description="Helical" evidence="1">
    <location>
        <begin position="47"/>
        <end position="66"/>
    </location>
</feature>
<dbReference type="RefSeq" id="WP_131481974.1">
    <property type="nucleotide sequence ID" value="NZ_SJDL01000015.1"/>
</dbReference>
<dbReference type="InterPro" id="IPR007360">
    <property type="entry name" value="SirB"/>
</dbReference>
<gene>
    <name evidence="2" type="ORF">EZI54_11200</name>
</gene>
<dbReference type="Proteomes" id="UP000313645">
    <property type="component" value="Unassembled WGS sequence"/>
</dbReference>
<comment type="caution">
    <text evidence="2">The sequence shown here is derived from an EMBL/GenBank/DDBJ whole genome shotgun (WGS) entry which is preliminary data.</text>
</comment>
<dbReference type="Pfam" id="PF04247">
    <property type="entry name" value="SirB"/>
    <property type="match status" value="1"/>
</dbReference>
<reference evidence="2 3" key="1">
    <citation type="submission" date="2019-02" db="EMBL/GenBank/DDBJ databases">
        <title>Marinobacter halodurans sp. nov., a marine bacterium isolated from sea tidal flat.</title>
        <authorList>
            <person name="Yoo Y."/>
            <person name="Lee D.W."/>
            <person name="Kim B.S."/>
            <person name="Kim J.-J."/>
        </authorList>
    </citation>
    <scope>NUCLEOTIDE SEQUENCE [LARGE SCALE GENOMIC DNA]</scope>
    <source>
        <strain evidence="2 3">YJ-S3-2</strain>
    </source>
</reference>
<dbReference type="PANTHER" id="PTHR39594:SF1">
    <property type="entry name" value="PROTEIN YCHQ"/>
    <property type="match status" value="1"/>
</dbReference>
<dbReference type="PANTHER" id="PTHR39594">
    <property type="entry name" value="PROTEIN YCHQ"/>
    <property type="match status" value="1"/>
</dbReference>
<keyword evidence="1" id="KW-0812">Transmembrane</keyword>
<dbReference type="EMBL" id="SJDL01000015">
    <property type="protein sequence ID" value="TBW55729.1"/>
    <property type="molecule type" value="Genomic_DNA"/>
</dbReference>
<organism evidence="2 3">
    <name type="scientific">Marinobacter halodurans</name>
    <dbReference type="NCBI Taxonomy" id="2528979"/>
    <lineage>
        <taxon>Bacteria</taxon>
        <taxon>Pseudomonadati</taxon>
        <taxon>Pseudomonadota</taxon>
        <taxon>Gammaproteobacteria</taxon>
        <taxon>Pseudomonadales</taxon>
        <taxon>Marinobacteraceae</taxon>
        <taxon>Marinobacter</taxon>
    </lineage>
</organism>
<feature type="transmembrane region" description="Helical" evidence="1">
    <location>
        <begin position="72"/>
        <end position="89"/>
    </location>
</feature>
<evidence type="ECO:0000256" key="1">
    <source>
        <dbReference type="SAM" id="Phobius"/>
    </source>
</evidence>
<accession>A0ABY1ZK19</accession>